<feature type="region of interest" description="Disordered" evidence="1">
    <location>
        <begin position="31"/>
        <end position="65"/>
    </location>
</feature>
<feature type="compositionally biased region" description="Low complexity" evidence="1">
    <location>
        <begin position="31"/>
        <end position="40"/>
    </location>
</feature>
<dbReference type="Proteomes" id="UP001189429">
    <property type="component" value="Unassembled WGS sequence"/>
</dbReference>
<reference evidence="3" key="1">
    <citation type="submission" date="2023-10" db="EMBL/GenBank/DDBJ databases">
        <authorList>
            <person name="Chen Y."/>
            <person name="Shah S."/>
            <person name="Dougan E. K."/>
            <person name="Thang M."/>
            <person name="Chan C."/>
        </authorList>
    </citation>
    <scope>NUCLEOTIDE SEQUENCE [LARGE SCALE GENOMIC DNA]</scope>
</reference>
<gene>
    <name evidence="3" type="ORF">PCOR1329_LOCUS27421</name>
</gene>
<evidence type="ECO:0000256" key="2">
    <source>
        <dbReference type="SAM" id="Phobius"/>
    </source>
</evidence>
<keyword evidence="2" id="KW-1133">Transmembrane helix</keyword>
<keyword evidence="4" id="KW-1185">Reference proteome</keyword>
<feature type="non-terminal residue" evidence="3">
    <location>
        <position position="1"/>
    </location>
</feature>
<sequence>RAVLLAGGATELESPVAAEAPFPARFPAAARAPGPRWSAPPRGPGQEACQPWRLQATPPRPGWTSDGRRHDDVGVVVRRLLVFVCFVLVLFVLLVVFIVNSHYQPLAPFYCFRWPCRLHGWRLLVCSSTQPTTYW</sequence>
<organism evidence="3 4">
    <name type="scientific">Prorocentrum cordatum</name>
    <dbReference type="NCBI Taxonomy" id="2364126"/>
    <lineage>
        <taxon>Eukaryota</taxon>
        <taxon>Sar</taxon>
        <taxon>Alveolata</taxon>
        <taxon>Dinophyceae</taxon>
        <taxon>Prorocentrales</taxon>
        <taxon>Prorocentraceae</taxon>
        <taxon>Prorocentrum</taxon>
    </lineage>
</organism>
<protein>
    <submittedName>
        <fullName evidence="3">Uncharacterized protein</fullName>
    </submittedName>
</protein>
<comment type="caution">
    <text evidence="3">The sequence shown here is derived from an EMBL/GenBank/DDBJ whole genome shotgun (WGS) entry which is preliminary data.</text>
</comment>
<evidence type="ECO:0000256" key="1">
    <source>
        <dbReference type="SAM" id="MobiDB-lite"/>
    </source>
</evidence>
<proteinExistence type="predicted"/>
<evidence type="ECO:0000313" key="4">
    <source>
        <dbReference type="Proteomes" id="UP001189429"/>
    </source>
</evidence>
<name>A0ABN9S9A4_9DINO</name>
<evidence type="ECO:0000313" key="3">
    <source>
        <dbReference type="EMBL" id="CAK0828078.1"/>
    </source>
</evidence>
<feature type="transmembrane region" description="Helical" evidence="2">
    <location>
        <begin position="80"/>
        <end position="99"/>
    </location>
</feature>
<keyword evidence="2" id="KW-0472">Membrane</keyword>
<keyword evidence="2" id="KW-0812">Transmembrane</keyword>
<accession>A0ABN9S9A4</accession>
<dbReference type="EMBL" id="CAUYUJ010009934">
    <property type="protein sequence ID" value="CAK0828078.1"/>
    <property type="molecule type" value="Genomic_DNA"/>
</dbReference>